<name>A0A2M8M629_9ACTN</name>
<proteinExistence type="predicted"/>
<comment type="caution">
    <text evidence="2">The sequence shown here is derived from an EMBL/GenBank/DDBJ whole genome shotgun (WGS) entry which is preliminary data.</text>
</comment>
<dbReference type="EMBL" id="PGGW01000011">
    <property type="protein sequence ID" value="PJE99661.1"/>
    <property type="molecule type" value="Genomic_DNA"/>
</dbReference>
<evidence type="ECO:0000256" key="1">
    <source>
        <dbReference type="SAM" id="Phobius"/>
    </source>
</evidence>
<reference evidence="2 3" key="1">
    <citation type="submission" date="2017-11" db="EMBL/GenBank/DDBJ databases">
        <title>Streptomyces carmine sp. nov., a novel actinomycete isolated from Sophora alopecuroides in Xinjiang, China.</title>
        <authorList>
            <person name="Wang Y."/>
            <person name="Luo X."/>
            <person name="Wan C."/>
            <person name="Zhang L."/>
        </authorList>
    </citation>
    <scope>NUCLEOTIDE SEQUENCE [LARGE SCALE GENOMIC DNA]</scope>
    <source>
        <strain evidence="2 3">TRM SA0054</strain>
    </source>
</reference>
<evidence type="ECO:0000313" key="3">
    <source>
        <dbReference type="Proteomes" id="UP000230407"/>
    </source>
</evidence>
<keyword evidence="3" id="KW-1185">Reference proteome</keyword>
<dbReference type="AlphaFoldDB" id="A0A2M8M629"/>
<dbReference type="Gene3D" id="2.160.20.80">
    <property type="entry name" value="E3 ubiquitin-protein ligase SopA"/>
    <property type="match status" value="1"/>
</dbReference>
<feature type="transmembrane region" description="Helical" evidence="1">
    <location>
        <begin position="20"/>
        <end position="45"/>
    </location>
</feature>
<dbReference type="Proteomes" id="UP000230407">
    <property type="component" value="Unassembled WGS sequence"/>
</dbReference>
<organism evidence="2 3">
    <name type="scientific">Streptomyces carminius</name>
    <dbReference type="NCBI Taxonomy" id="2665496"/>
    <lineage>
        <taxon>Bacteria</taxon>
        <taxon>Bacillati</taxon>
        <taxon>Actinomycetota</taxon>
        <taxon>Actinomycetes</taxon>
        <taxon>Kitasatosporales</taxon>
        <taxon>Streptomycetaceae</taxon>
        <taxon>Streptomyces</taxon>
    </lineage>
</organism>
<gene>
    <name evidence="2" type="ORF">CUT44_03955</name>
</gene>
<sequence>MRPNLPRRQDESRGLRLWPVGTALALTFSTAITVAAAVFLTGWGLLDVQNLKPERQLTSKTLFDLVKLSFGVVAGAGALVALVVAYRRQRIDEDGALRDATRLHTERFTTAVSQLGEESAAVRLGGVHALAGLADDAPTRDLRQTCIDVLCAYLRLPYTSQTDFPSEDAGARHTYLALREVRHTVIRLIRDHLSLPPEHPRSWEGHDLDFTGVVFDGGDFSGASFRSGMVDFSNATFSGSMVDFNNTTFSGSTVNFNHTKFLDGTVNFNHATFSNGTVNFNGAEFNGSTVRFDYANFNGGTVNFEHAEINNGGIDFNHATISRDSITFSHAAINGGVLRFNDAGFNGGAIHFEGASINGGKLAFRDASFDGSIVNFDRASFNGGTIEFDDTTISGGVVIFTYAAFSGSTTNFNQVTFFDGFVDFGYAVFSSGEISFTDAGFNGETVSFDNAAFNGGTVDFNGAFGSSPSGIFSPSGQPSPFCLNLPRSWQPSTH</sequence>
<feature type="transmembrane region" description="Helical" evidence="1">
    <location>
        <begin position="65"/>
        <end position="86"/>
    </location>
</feature>
<keyword evidence="1" id="KW-0812">Transmembrane</keyword>
<keyword evidence="1" id="KW-1133">Transmembrane helix</keyword>
<protein>
    <recommendedName>
        <fullName evidence="4">Pentapeptide repeat-containing protein</fullName>
    </recommendedName>
</protein>
<evidence type="ECO:0000313" key="2">
    <source>
        <dbReference type="EMBL" id="PJE99661.1"/>
    </source>
</evidence>
<accession>A0A2M8M629</accession>
<keyword evidence="1" id="KW-0472">Membrane</keyword>
<evidence type="ECO:0008006" key="4">
    <source>
        <dbReference type="Google" id="ProtNLM"/>
    </source>
</evidence>